<evidence type="ECO:0000256" key="6">
    <source>
        <dbReference type="ARBA" id="ARBA00035183"/>
    </source>
</evidence>
<protein>
    <recommendedName>
        <fullName evidence="6">Large ribosomal subunit protein mL50</fullName>
    </recommendedName>
</protein>
<evidence type="ECO:0000256" key="1">
    <source>
        <dbReference type="ARBA" id="ARBA00004173"/>
    </source>
</evidence>
<evidence type="ECO:0000313" key="9">
    <source>
        <dbReference type="Proteomes" id="UP001492380"/>
    </source>
</evidence>
<name>A0ABR1Z434_9PEZI</name>
<keyword evidence="9" id="KW-1185">Reference proteome</keyword>
<comment type="subcellular location">
    <subcellularLocation>
        <location evidence="1">Mitochondrion</location>
    </subcellularLocation>
</comment>
<evidence type="ECO:0000256" key="5">
    <source>
        <dbReference type="ARBA" id="ARBA00023274"/>
    </source>
</evidence>
<gene>
    <name evidence="8" type="ORF">HDK90DRAFT_34212</name>
</gene>
<dbReference type="InterPro" id="IPR018305">
    <property type="entry name" value="Ribosomal_m50"/>
</dbReference>
<organism evidence="8 9">
    <name type="scientific">Phyllosticta capitalensis</name>
    <dbReference type="NCBI Taxonomy" id="121624"/>
    <lineage>
        <taxon>Eukaryota</taxon>
        <taxon>Fungi</taxon>
        <taxon>Dikarya</taxon>
        <taxon>Ascomycota</taxon>
        <taxon>Pezizomycotina</taxon>
        <taxon>Dothideomycetes</taxon>
        <taxon>Dothideomycetes incertae sedis</taxon>
        <taxon>Botryosphaeriales</taxon>
        <taxon>Phyllostictaceae</taxon>
        <taxon>Phyllosticta</taxon>
    </lineage>
</organism>
<dbReference type="EMBL" id="JBBWRZ010000001">
    <property type="protein sequence ID" value="KAK8247171.1"/>
    <property type="molecule type" value="Genomic_DNA"/>
</dbReference>
<evidence type="ECO:0000256" key="7">
    <source>
        <dbReference type="SAM" id="MobiDB-lite"/>
    </source>
</evidence>
<evidence type="ECO:0000256" key="3">
    <source>
        <dbReference type="ARBA" id="ARBA00022980"/>
    </source>
</evidence>
<comment type="caution">
    <text evidence="8">The sequence shown here is derived from an EMBL/GenBank/DDBJ whole genome shotgun (WGS) entry which is preliminary data.</text>
</comment>
<keyword evidence="5" id="KW-0687">Ribonucleoprotein</keyword>
<keyword evidence="3" id="KW-0689">Ribosomal protein</keyword>
<feature type="compositionally biased region" description="Polar residues" evidence="7">
    <location>
        <begin position="33"/>
        <end position="44"/>
    </location>
</feature>
<reference evidence="8 9" key="1">
    <citation type="submission" date="2024-04" db="EMBL/GenBank/DDBJ databases">
        <title>Phyllosticta paracitricarpa is synonymous to the EU quarantine fungus P. citricarpa based on phylogenomic analyses.</title>
        <authorList>
            <consortium name="Lawrence Berkeley National Laboratory"/>
            <person name="Van Ingen-Buijs V.A."/>
            <person name="Van Westerhoven A.C."/>
            <person name="Haridas S."/>
            <person name="Skiadas P."/>
            <person name="Martin F."/>
            <person name="Groenewald J.Z."/>
            <person name="Crous P.W."/>
            <person name="Seidl M.F."/>
        </authorList>
    </citation>
    <scope>NUCLEOTIDE SEQUENCE [LARGE SCALE GENOMIC DNA]</scope>
    <source>
        <strain evidence="8 9">CBS 123374</strain>
    </source>
</reference>
<evidence type="ECO:0000256" key="4">
    <source>
        <dbReference type="ARBA" id="ARBA00023128"/>
    </source>
</evidence>
<evidence type="ECO:0000313" key="8">
    <source>
        <dbReference type="EMBL" id="KAK8247171.1"/>
    </source>
</evidence>
<proteinExistence type="inferred from homology"/>
<comment type="similarity">
    <text evidence="2">Belongs to the mitochondrion-specific ribosomal protein mL50 family.</text>
</comment>
<feature type="region of interest" description="Disordered" evidence="7">
    <location>
        <begin position="33"/>
        <end position="130"/>
    </location>
</feature>
<sequence length="348" mass="39415">MRSLARLTRSIDRTLESSIRPQVFSHVCNTCRQSTAPFSTSSTRAAEEPKKPSQRLESLRRKLWGTDQPPGREDPYDPNSPMRQIDETETTPVRPGQPANAETAAEANDAANTKTVGPKRINRAQSKDGYQPARTWDGLEWVGSPDWVWKQKPIPNFIGLLTADSKHQAEDLEAALRKTLIEVIAHKAAFRDIVIAAKQEAKENWKDKVVLDVDNHEGLVLKAASPKRAVEEKRAWLRASIRDPRLKFTIAKRFMKDTGIRIYDITLQRCNDPAFLLACIGQQLKVTKKEKLAETLKKNDRFDGVSNVKIVDRRVTPIDKEKEVGRWKLIEDELLERGLPVTGRSVVQ</sequence>
<feature type="compositionally biased region" description="Low complexity" evidence="7">
    <location>
        <begin position="99"/>
        <end position="113"/>
    </location>
</feature>
<evidence type="ECO:0000256" key="2">
    <source>
        <dbReference type="ARBA" id="ARBA00008860"/>
    </source>
</evidence>
<keyword evidence="4" id="KW-0496">Mitochondrion</keyword>
<dbReference type="Pfam" id="PF10501">
    <property type="entry name" value="Ribosomal_L50"/>
    <property type="match status" value="1"/>
</dbReference>
<accession>A0ABR1Z434</accession>
<dbReference type="Proteomes" id="UP001492380">
    <property type="component" value="Unassembled WGS sequence"/>
</dbReference>